<comment type="caution">
    <text evidence="1">The sequence shown here is derived from an EMBL/GenBank/DDBJ whole genome shotgun (WGS) entry which is preliminary data.</text>
</comment>
<dbReference type="Proteomes" id="UP001596263">
    <property type="component" value="Unassembled WGS sequence"/>
</dbReference>
<dbReference type="RefSeq" id="WP_380863643.1">
    <property type="nucleotide sequence ID" value="NZ_JBHSKM010000044.1"/>
</dbReference>
<accession>A0ABW0CVK0</accession>
<proteinExistence type="predicted"/>
<evidence type="ECO:0000313" key="2">
    <source>
        <dbReference type="Proteomes" id="UP001596263"/>
    </source>
</evidence>
<dbReference type="Pfam" id="PF06841">
    <property type="entry name" value="Phage_T4_gp19"/>
    <property type="match status" value="1"/>
</dbReference>
<dbReference type="PANTHER" id="PTHR38009:SF1">
    <property type="entry name" value="CONSERVED HYPOTHETICAL PHAGE TAIL PROTEIN"/>
    <property type="match status" value="1"/>
</dbReference>
<dbReference type="InterPro" id="IPR010667">
    <property type="entry name" value="Phage_T4_Gp19"/>
</dbReference>
<keyword evidence="2" id="KW-1185">Reference proteome</keyword>
<dbReference type="InterPro" id="IPR011747">
    <property type="entry name" value="CHP02241"/>
</dbReference>
<sequence>MTDGGHLATTYRFRVTFSLTGSDDPDPGAPTQLGTGGFQECMGLESEMEVSEYPEGGRNDGVIQRVGRMKVAKLVLKRGMVVDGTGKVVPELWTWIAEVTSGVRPVRRYDGLVQLLDAGQQSVAVWSFRRALPAKVVGPQLNARTGEVAIEELTLAHEGLRMVTP</sequence>
<dbReference type="EMBL" id="JBHSKM010000044">
    <property type="protein sequence ID" value="MFC5219674.1"/>
    <property type="molecule type" value="Genomic_DNA"/>
</dbReference>
<protein>
    <submittedName>
        <fullName evidence="1">Phage tail protein</fullName>
    </submittedName>
</protein>
<gene>
    <name evidence="1" type="ORF">ACFPQ9_38200</name>
</gene>
<evidence type="ECO:0000313" key="1">
    <source>
        <dbReference type="EMBL" id="MFC5219674.1"/>
    </source>
</evidence>
<name>A0ABW0CVK0_STRCD</name>
<dbReference type="NCBIfam" id="TIGR02241">
    <property type="entry name" value="conserved hypothetical phage tail region protein"/>
    <property type="match status" value="1"/>
</dbReference>
<dbReference type="PANTHER" id="PTHR38009">
    <property type="entry name" value="CONSERVED HYPOTHETICAL PHAGE TAIL PROTEIN"/>
    <property type="match status" value="1"/>
</dbReference>
<reference evidence="2" key="1">
    <citation type="journal article" date="2019" name="Int. J. Syst. Evol. Microbiol.">
        <title>The Global Catalogue of Microorganisms (GCM) 10K type strain sequencing project: providing services to taxonomists for standard genome sequencing and annotation.</title>
        <authorList>
            <consortium name="The Broad Institute Genomics Platform"/>
            <consortium name="The Broad Institute Genome Sequencing Center for Infectious Disease"/>
            <person name="Wu L."/>
            <person name="Ma J."/>
        </authorList>
    </citation>
    <scope>NUCLEOTIDE SEQUENCE [LARGE SCALE GENOMIC DNA]</scope>
    <source>
        <strain evidence="2">KCTC 42586</strain>
    </source>
</reference>
<organism evidence="1 2">
    <name type="scientific">Streptomyces coerulescens</name>
    <dbReference type="NCBI Taxonomy" id="29304"/>
    <lineage>
        <taxon>Bacteria</taxon>
        <taxon>Bacillati</taxon>
        <taxon>Actinomycetota</taxon>
        <taxon>Actinomycetes</taxon>
        <taxon>Kitasatosporales</taxon>
        <taxon>Streptomycetaceae</taxon>
        <taxon>Streptomyces</taxon>
    </lineage>
</organism>